<name>A0A7D5TBQ7_9EURY</name>
<dbReference type="OrthoDB" id="105458at2157"/>
<sequence length="421" mass="44826">MFDGDSTDGSDDGDGGGRRWLAAIPLAMVVALVALVALYLLGVFGAPSVGVADAGEWGTVTEERTEVVTTVWVRNPNPIGTAFGPGLTAEYDIAFNGVTVAVGDESGLAVPPGNTTMRFRTALRNKRIPEWWVAYVRANETLRVAADATVRADVGPSPAVSRTFERDRTMLRESRPVVDAVSGAVDRTRGRYTRTVDFGERAPRLAGGLGLDGESLTVGYEVERGWASWGTVTENRTTMLVHLRVRNPGDVPVPAAPAAVRASVDANGVRLFETDAEALSVRELGADEVLRPGEERTLTVAATMDNDNVDEWFTRHVRNGERSTVTARVRLLVDHPLTNATLRLPADGPATRACSVRTALLVDNRTAGATCGADGPAGVRDRVRSTAHPAPSPSLPSDGNPGRQYSSATEARKATVEMSTE</sequence>
<evidence type="ECO:0000313" key="4">
    <source>
        <dbReference type="Proteomes" id="UP000509346"/>
    </source>
</evidence>
<keyword evidence="2" id="KW-0472">Membrane</keyword>
<keyword evidence="2" id="KW-0812">Transmembrane</keyword>
<evidence type="ECO:0000256" key="2">
    <source>
        <dbReference type="SAM" id="Phobius"/>
    </source>
</evidence>
<dbReference type="InterPro" id="IPR013783">
    <property type="entry name" value="Ig-like_fold"/>
</dbReference>
<organism evidence="3 4">
    <name type="scientific">Halosimplex pelagicum</name>
    <dbReference type="NCBI Taxonomy" id="869886"/>
    <lineage>
        <taxon>Archaea</taxon>
        <taxon>Methanobacteriati</taxon>
        <taxon>Methanobacteriota</taxon>
        <taxon>Stenosarchaea group</taxon>
        <taxon>Halobacteria</taxon>
        <taxon>Halobacteriales</taxon>
        <taxon>Haloarculaceae</taxon>
        <taxon>Halosimplex</taxon>
    </lineage>
</organism>
<evidence type="ECO:0000313" key="3">
    <source>
        <dbReference type="EMBL" id="QLH81495.1"/>
    </source>
</evidence>
<feature type="region of interest" description="Disordered" evidence="1">
    <location>
        <begin position="367"/>
        <end position="421"/>
    </location>
</feature>
<protein>
    <submittedName>
        <fullName evidence="3">LEA type 2 family protein</fullName>
    </submittedName>
</protein>
<accession>A0A7D5TBQ7</accession>
<feature type="transmembrane region" description="Helical" evidence="2">
    <location>
        <begin position="20"/>
        <end position="41"/>
    </location>
</feature>
<dbReference type="Gene3D" id="2.60.40.10">
    <property type="entry name" value="Immunoglobulins"/>
    <property type="match status" value="2"/>
</dbReference>
<dbReference type="KEGG" id="hpel:HZS54_07585"/>
<dbReference type="EMBL" id="CP058909">
    <property type="protein sequence ID" value="QLH81495.1"/>
    <property type="molecule type" value="Genomic_DNA"/>
</dbReference>
<proteinExistence type="predicted"/>
<dbReference type="AlphaFoldDB" id="A0A7D5TBQ7"/>
<gene>
    <name evidence="3" type="ORF">HZS54_07585</name>
</gene>
<keyword evidence="4" id="KW-1185">Reference proteome</keyword>
<dbReference type="Proteomes" id="UP000509346">
    <property type="component" value="Chromosome"/>
</dbReference>
<dbReference type="GeneID" id="56082440"/>
<keyword evidence="2" id="KW-1133">Transmembrane helix</keyword>
<evidence type="ECO:0000256" key="1">
    <source>
        <dbReference type="SAM" id="MobiDB-lite"/>
    </source>
</evidence>
<reference evidence="3 4" key="1">
    <citation type="submission" date="2020-07" db="EMBL/GenBank/DDBJ databases">
        <title>Halosimplex litoreum sp. nov. and Halosimplex rubrum sp. nov., isolated from different salt environments.</title>
        <authorList>
            <person name="Cui H."/>
        </authorList>
    </citation>
    <scope>NUCLEOTIDE SEQUENCE [LARGE SCALE GENOMIC DNA]</scope>
    <source>
        <strain evidence="3 4">R2</strain>
    </source>
</reference>
<dbReference type="RefSeq" id="WP_179921546.1">
    <property type="nucleotide sequence ID" value="NZ_CP058909.1"/>
</dbReference>